<sequence>MKYRELSIIKQVVRWSWLRFILTFIFLLVMLPAAVSIVIYYIESKAFIMSDAILLSLSTTIGAPYKPNAALSVSDISQLFLVILRFYGYIWFGFFTALLIARIGENRNKARLANRCAVYFHDGSGFLDERPSRYLLEFRLIVFPYPPILKPDITVTLHLANESNERDQIPLELTPMQANEVKVYLTFRAILPRDCLILPDENHLEESRKLPEGTVDVCINMIDSYSDKNVYVYKTYRLPHDAKTGKFKDAVTLGEHHVIDKVLPDSFEVIEKA</sequence>
<keyword evidence="1" id="KW-1133">Transmembrane helix</keyword>
<organism evidence="2 3">
    <name type="scientific">Desulfobotulus mexicanus</name>
    <dbReference type="NCBI Taxonomy" id="2586642"/>
    <lineage>
        <taxon>Bacteria</taxon>
        <taxon>Pseudomonadati</taxon>
        <taxon>Thermodesulfobacteriota</taxon>
        <taxon>Desulfobacteria</taxon>
        <taxon>Desulfobacterales</taxon>
        <taxon>Desulfobacteraceae</taxon>
        <taxon>Desulfobotulus</taxon>
    </lineage>
</organism>
<gene>
    <name evidence="2" type="ORF">FIM25_03550</name>
</gene>
<evidence type="ECO:0000256" key="1">
    <source>
        <dbReference type="SAM" id="Phobius"/>
    </source>
</evidence>
<keyword evidence="3" id="KW-1185">Reference proteome</keyword>
<dbReference type="EMBL" id="VDMB01000003">
    <property type="protein sequence ID" value="TYT75528.1"/>
    <property type="molecule type" value="Genomic_DNA"/>
</dbReference>
<protein>
    <submittedName>
        <fullName evidence="2">Uncharacterized protein</fullName>
    </submittedName>
</protein>
<name>A0A5Q4VEY1_9BACT</name>
<evidence type="ECO:0000313" key="3">
    <source>
        <dbReference type="Proteomes" id="UP000321899"/>
    </source>
</evidence>
<feature type="transmembrane region" description="Helical" evidence="1">
    <location>
        <begin position="20"/>
        <end position="42"/>
    </location>
</feature>
<dbReference type="Proteomes" id="UP000321899">
    <property type="component" value="Unassembled WGS sequence"/>
</dbReference>
<feature type="transmembrane region" description="Helical" evidence="1">
    <location>
        <begin position="79"/>
        <end position="101"/>
    </location>
</feature>
<reference evidence="2 3" key="1">
    <citation type="submission" date="2019-06" db="EMBL/GenBank/DDBJ databases">
        <title>Desulfobotulus mexicanus sp. nov., a novel sulfate-reducing bacterium isolated from the sediment of an alkaline crater lake in Mexico.</title>
        <authorList>
            <person name="Hirschler-Rea A."/>
        </authorList>
    </citation>
    <scope>NUCLEOTIDE SEQUENCE [LARGE SCALE GENOMIC DNA]</scope>
    <source>
        <strain evidence="2 3">PAR22N</strain>
    </source>
</reference>
<proteinExistence type="predicted"/>
<accession>A0A5Q4VEY1</accession>
<keyword evidence="1" id="KW-0472">Membrane</keyword>
<dbReference type="RefSeq" id="WP_139446388.1">
    <property type="nucleotide sequence ID" value="NZ_VDMB01000003.1"/>
</dbReference>
<keyword evidence="1" id="KW-0812">Transmembrane</keyword>
<comment type="caution">
    <text evidence="2">The sequence shown here is derived from an EMBL/GenBank/DDBJ whole genome shotgun (WGS) entry which is preliminary data.</text>
</comment>
<dbReference type="AlphaFoldDB" id="A0A5Q4VEY1"/>
<evidence type="ECO:0000313" key="2">
    <source>
        <dbReference type="EMBL" id="TYT75528.1"/>
    </source>
</evidence>